<dbReference type="AlphaFoldDB" id="A0A916YH48"/>
<dbReference type="SUPFAM" id="SSF53167">
    <property type="entry name" value="Purine and uridine phosphorylases"/>
    <property type="match status" value="1"/>
</dbReference>
<comment type="pathway">
    <text evidence="1">Amino-acid biosynthesis; L-methionine biosynthesis via salvage pathway; S-methyl-5-thio-alpha-D-ribose 1-phosphate from S-methyl-5'-thioadenosine (hydrolase route): step 1/2.</text>
</comment>
<dbReference type="InterPro" id="IPR035994">
    <property type="entry name" value="Nucleoside_phosphorylase_sf"/>
</dbReference>
<gene>
    <name evidence="7" type="ORF">GCM10011514_05310</name>
</gene>
<dbReference type="GO" id="GO:0008782">
    <property type="term" value="F:adenosylhomocysteine nucleosidase activity"/>
    <property type="evidence" value="ECO:0007669"/>
    <property type="project" value="UniProtKB-EC"/>
</dbReference>
<dbReference type="NCBIfam" id="TIGR01704">
    <property type="entry name" value="MTA_SAH-Nsdase"/>
    <property type="match status" value="1"/>
</dbReference>
<dbReference type="GO" id="GO:0008930">
    <property type="term" value="F:methylthioadenosine nucleosidase activity"/>
    <property type="evidence" value="ECO:0007669"/>
    <property type="project" value="InterPro"/>
</dbReference>
<evidence type="ECO:0000313" key="7">
    <source>
        <dbReference type="EMBL" id="GGD44307.1"/>
    </source>
</evidence>
<dbReference type="GO" id="GO:0019284">
    <property type="term" value="P:L-methionine salvage from S-adenosylmethionine"/>
    <property type="evidence" value="ECO:0007669"/>
    <property type="project" value="TreeGrafter"/>
</dbReference>
<evidence type="ECO:0000256" key="1">
    <source>
        <dbReference type="ARBA" id="ARBA00004945"/>
    </source>
</evidence>
<proteinExistence type="predicted"/>
<dbReference type="GO" id="GO:0009164">
    <property type="term" value="P:nucleoside catabolic process"/>
    <property type="evidence" value="ECO:0007669"/>
    <property type="project" value="InterPro"/>
</dbReference>
<evidence type="ECO:0000256" key="5">
    <source>
        <dbReference type="ARBA" id="ARBA00023167"/>
    </source>
</evidence>
<evidence type="ECO:0000256" key="3">
    <source>
        <dbReference type="ARBA" id="ARBA00022605"/>
    </source>
</evidence>
<dbReference type="InterPro" id="IPR010049">
    <property type="entry name" value="MTA_SAH_Nsdase"/>
</dbReference>
<reference evidence="7" key="2">
    <citation type="submission" date="2020-09" db="EMBL/GenBank/DDBJ databases">
        <authorList>
            <person name="Sun Q."/>
            <person name="Zhou Y."/>
        </authorList>
    </citation>
    <scope>NUCLEOTIDE SEQUENCE</scope>
    <source>
        <strain evidence="7">CGMCC 1.15958</strain>
    </source>
</reference>
<feature type="domain" description="Nucleoside phosphorylase" evidence="6">
    <location>
        <begin position="2"/>
        <end position="235"/>
    </location>
</feature>
<dbReference type="InterPro" id="IPR000845">
    <property type="entry name" value="Nucleoside_phosphorylase_d"/>
</dbReference>
<name>A0A916YH48_9BACT</name>
<evidence type="ECO:0000256" key="4">
    <source>
        <dbReference type="ARBA" id="ARBA00022801"/>
    </source>
</evidence>
<reference evidence="7" key="1">
    <citation type="journal article" date="2014" name="Int. J. Syst. Evol. Microbiol.">
        <title>Complete genome sequence of Corynebacterium casei LMG S-19264T (=DSM 44701T), isolated from a smear-ripened cheese.</title>
        <authorList>
            <consortium name="US DOE Joint Genome Institute (JGI-PGF)"/>
            <person name="Walter F."/>
            <person name="Albersmeier A."/>
            <person name="Kalinowski J."/>
            <person name="Ruckert C."/>
        </authorList>
    </citation>
    <scope>NUCLEOTIDE SEQUENCE</scope>
    <source>
        <strain evidence="7">CGMCC 1.15958</strain>
    </source>
</reference>
<dbReference type="Gene3D" id="3.40.50.1580">
    <property type="entry name" value="Nucleoside phosphorylase domain"/>
    <property type="match status" value="1"/>
</dbReference>
<organism evidence="7 8">
    <name type="scientific">Emticicia aquatilis</name>
    <dbReference type="NCBI Taxonomy" id="1537369"/>
    <lineage>
        <taxon>Bacteria</taxon>
        <taxon>Pseudomonadati</taxon>
        <taxon>Bacteroidota</taxon>
        <taxon>Cytophagia</taxon>
        <taxon>Cytophagales</taxon>
        <taxon>Leadbetterellaceae</taxon>
        <taxon>Emticicia</taxon>
    </lineage>
</organism>
<keyword evidence="4" id="KW-0378">Hydrolase</keyword>
<keyword evidence="3" id="KW-0028">Amino-acid biosynthesis</keyword>
<evidence type="ECO:0000256" key="2">
    <source>
        <dbReference type="ARBA" id="ARBA00011974"/>
    </source>
</evidence>
<comment type="caution">
    <text evidence="7">The sequence shown here is derived from an EMBL/GenBank/DDBJ whole genome shotgun (WGS) entry which is preliminary data.</text>
</comment>
<keyword evidence="8" id="KW-1185">Reference proteome</keyword>
<dbReference type="GO" id="GO:0019509">
    <property type="term" value="P:L-methionine salvage from methylthioadenosine"/>
    <property type="evidence" value="ECO:0007669"/>
    <property type="project" value="InterPro"/>
</dbReference>
<dbReference type="Pfam" id="PF01048">
    <property type="entry name" value="PNP_UDP_1"/>
    <property type="match status" value="1"/>
</dbReference>
<protein>
    <recommendedName>
        <fullName evidence="2">adenosylhomocysteine nucleosidase</fullName>
        <ecNumber evidence="2">3.2.2.9</ecNumber>
    </recommendedName>
</protein>
<dbReference type="Proteomes" id="UP000609064">
    <property type="component" value="Unassembled WGS sequence"/>
</dbReference>
<dbReference type="CDD" id="cd09008">
    <property type="entry name" value="MTAN"/>
    <property type="match status" value="1"/>
</dbReference>
<accession>A0A916YH48</accession>
<dbReference type="EC" id="3.2.2.9" evidence="2"/>
<dbReference type="GO" id="GO:0005829">
    <property type="term" value="C:cytosol"/>
    <property type="evidence" value="ECO:0007669"/>
    <property type="project" value="TreeGrafter"/>
</dbReference>
<dbReference type="PANTHER" id="PTHR46832">
    <property type="entry name" value="5'-METHYLTHIOADENOSINE/S-ADENOSYLHOMOCYSTEINE NUCLEOSIDASE"/>
    <property type="match status" value="1"/>
</dbReference>
<evidence type="ECO:0000313" key="8">
    <source>
        <dbReference type="Proteomes" id="UP000609064"/>
    </source>
</evidence>
<keyword evidence="5" id="KW-0486">Methionine biosynthesis</keyword>
<evidence type="ECO:0000259" key="6">
    <source>
        <dbReference type="Pfam" id="PF01048"/>
    </source>
</evidence>
<dbReference type="NCBIfam" id="NF004079">
    <property type="entry name" value="PRK05584.1"/>
    <property type="match status" value="1"/>
</dbReference>
<sequence length="238" mass="25688">MTEEVELLQSQLKGAKTKEILGFKFKTGKLNGKKVVLAETGIGKANASIVTALIIKEFSPKTIIFTGVAGAVNPDLNQGDILIGRRLSYHDYGRLTNDSLKFYPTRNPHTKQLNPQFFLSDSTLITVANKAAKGIELKKITADSPQPRVSAGTIVTGDTFVASSIAVAGFRKNYQADATEMEGAAVAQICFQQNLPFLIIRSISDKANEAAPADFQTFKKVAADNSAILVKAIIKNLE</sequence>
<dbReference type="PANTHER" id="PTHR46832:SF1">
    <property type="entry name" value="5'-METHYLTHIOADENOSINE_S-ADENOSYLHOMOCYSTEINE NUCLEOSIDASE"/>
    <property type="match status" value="1"/>
</dbReference>
<dbReference type="EMBL" id="BMKK01000001">
    <property type="protein sequence ID" value="GGD44307.1"/>
    <property type="molecule type" value="Genomic_DNA"/>
</dbReference>